<dbReference type="SMART" id="SM00220">
    <property type="entry name" value="S_TKc"/>
    <property type="match status" value="1"/>
</dbReference>
<dbReference type="PROSITE" id="PS50011">
    <property type="entry name" value="PROTEIN_KINASE_DOM"/>
    <property type="match status" value="1"/>
</dbReference>
<dbReference type="GO" id="GO:0005737">
    <property type="term" value="C:cytoplasm"/>
    <property type="evidence" value="ECO:0007669"/>
    <property type="project" value="TreeGrafter"/>
</dbReference>
<evidence type="ECO:0000313" key="5">
    <source>
        <dbReference type="EMBL" id="KAK5118911.1"/>
    </source>
</evidence>
<feature type="compositionally biased region" description="Basic and acidic residues" evidence="3">
    <location>
        <begin position="153"/>
        <end position="174"/>
    </location>
</feature>
<evidence type="ECO:0000259" key="4">
    <source>
        <dbReference type="PROSITE" id="PS50011"/>
    </source>
</evidence>
<accession>A0AAN7TXI1</accession>
<name>A0AAN7TXI1_9PEZI</name>
<keyword evidence="1" id="KW-0547">Nucleotide-binding</keyword>
<keyword evidence="2" id="KW-0067">ATP-binding</keyword>
<dbReference type="GO" id="GO:0035556">
    <property type="term" value="P:intracellular signal transduction"/>
    <property type="evidence" value="ECO:0007669"/>
    <property type="project" value="TreeGrafter"/>
</dbReference>
<gene>
    <name evidence="5" type="ORF">LTR62_000122</name>
</gene>
<dbReference type="EMBL" id="JAVRRL010000001">
    <property type="protein sequence ID" value="KAK5118911.1"/>
    <property type="molecule type" value="Genomic_DNA"/>
</dbReference>
<dbReference type="AlphaFoldDB" id="A0AAN7TXI1"/>
<proteinExistence type="predicted"/>
<feature type="compositionally biased region" description="Polar residues" evidence="3">
    <location>
        <begin position="188"/>
        <end position="200"/>
    </location>
</feature>
<feature type="compositionally biased region" description="Basic and acidic residues" evidence="3">
    <location>
        <begin position="259"/>
        <end position="270"/>
    </location>
</feature>
<feature type="compositionally biased region" description="Acidic residues" evidence="3">
    <location>
        <begin position="354"/>
        <end position="366"/>
    </location>
</feature>
<dbReference type="Pfam" id="PF00069">
    <property type="entry name" value="Pkinase"/>
    <property type="match status" value="1"/>
</dbReference>
<feature type="domain" description="Protein kinase" evidence="4">
    <location>
        <begin position="539"/>
        <end position="852"/>
    </location>
</feature>
<feature type="compositionally biased region" description="Basic residues" evidence="3">
    <location>
        <begin position="482"/>
        <end position="492"/>
    </location>
</feature>
<feature type="compositionally biased region" description="Acidic residues" evidence="3">
    <location>
        <begin position="216"/>
        <end position="227"/>
    </location>
</feature>
<feature type="region of interest" description="Disordered" evidence="3">
    <location>
        <begin position="312"/>
        <end position="432"/>
    </location>
</feature>
<feature type="compositionally biased region" description="Polar residues" evidence="3">
    <location>
        <begin position="235"/>
        <end position="246"/>
    </location>
</feature>
<dbReference type="PANTHER" id="PTHR24346">
    <property type="entry name" value="MAP/MICROTUBULE AFFINITY-REGULATING KINASE"/>
    <property type="match status" value="1"/>
</dbReference>
<dbReference type="Proteomes" id="UP001310890">
    <property type="component" value="Unassembled WGS sequence"/>
</dbReference>
<reference evidence="5" key="1">
    <citation type="submission" date="2023-08" db="EMBL/GenBank/DDBJ databases">
        <title>Black Yeasts Isolated from many extreme environments.</title>
        <authorList>
            <person name="Coleine C."/>
            <person name="Stajich J.E."/>
            <person name="Selbmann L."/>
        </authorList>
    </citation>
    <scope>NUCLEOTIDE SEQUENCE</scope>
    <source>
        <strain evidence="5">CCFEE 5401</strain>
    </source>
</reference>
<feature type="region of interest" description="Disordered" evidence="3">
    <location>
        <begin position="1"/>
        <end position="279"/>
    </location>
</feature>
<feature type="compositionally biased region" description="Polar residues" evidence="3">
    <location>
        <begin position="375"/>
        <end position="414"/>
    </location>
</feature>
<evidence type="ECO:0000256" key="2">
    <source>
        <dbReference type="ARBA" id="ARBA00022840"/>
    </source>
</evidence>
<dbReference type="PROSITE" id="PS00108">
    <property type="entry name" value="PROTEIN_KINASE_ST"/>
    <property type="match status" value="1"/>
</dbReference>
<dbReference type="InterPro" id="IPR011009">
    <property type="entry name" value="Kinase-like_dom_sf"/>
</dbReference>
<feature type="compositionally biased region" description="Polar residues" evidence="3">
    <location>
        <begin position="470"/>
        <end position="479"/>
    </location>
</feature>
<dbReference type="GO" id="GO:0005524">
    <property type="term" value="F:ATP binding"/>
    <property type="evidence" value="ECO:0007669"/>
    <property type="project" value="UniProtKB-KW"/>
</dbReference>
<dbReference type="GO" id="GO:0004674">
    <property type="term" value="F:protein serine/threonine kinase activity"/>
    <property type="evidence" value="ECO:0007669"/>
    <property type="project" value="TreeGrafter"/>
</dbReference>
<protein>
    <recommendedName>
        <fullName evidence="4">Protein kinase domain-containing protein</fullName>
    </recommendedName>
</protein>
<dbReference type="SUPFAM" id="SSF56112">
    <property type="entry name" value="Protein kinase-like (PK-like)"/>
    <property type="match status" value="1"/>
</dbReference>
<comment type="caution">
    <text evidence="5">The sequence shown here is derived from an EMBL/GenBank/DDBJ whole genome shotgun (WGS) entry which is preliminary data.</text>
</comment>
<evidence type="ECO:0000256" key="1">
    <source>
        <dbReference type="ARBA" id="ARBA00022741"/>
    </source>
</evidence>
<dbReference type="GO" id="GO:0000226">
    <property type="term" value="P:microtubule cytoskeleton organization"/>
    <property type="evidence" value="ECO:0007669"/>
    <property type="project" value="TreeGrafter"/>
</dbReference>
<dbReference type="Gene3D" id="1.10.510.10">
    <property type="entry name" value="Transferase(Phosphotransferase) domain 1"/>
    <property type="match status" value="1"/>
</dbReference>
<evidence type="ECO:0000313" key="6">
    <source>
        <dbReference type="Proteomes" id="UP001310890"/>
    </source>
</evidence>
<feature type="compositionally biased region" description="Low complexity" evidence="3">
    <location>
        <begin position="493"/>
        <end position="503"/>
    </location>
</feature>
<sequence>MAAYDIQQHFKGLRADTGLKKGRRNRDPFATGFEDDSEEEAQRHRRRDRVKPSEKKAKPVSAVPSGPGNASILDQLRDSDDEWLGVSQKRTDRRPSPAPAQVASLRVSDGAGRRGSVDKGLQSGRPSRSAIAQAAGQLAYLDDSSDEGPPTTKRSDRRPSPAPRKDSDTAEPGERSSTPRGGRAPLSEQVQGRVQPSKHTVASAFAGTKYLQDSDSSADEDEEEEETAGERKGSTDSATSPDTLDTLNPWESALPSASKHLEVKRVDKPKPQNGSGISWRAFSASRIEQRSAEIEALQASLRQRGNSIAFTTHAVTDDGKKVPIAIVRKQSSATRGRGKGRGGGSPPRRNEDVQPGEDDLGGDEGVYDPREYKTNPFTGVNRSRGQSPIQTRDQASARPSQVQNFPTSESTTSRMLDEDLQSPHSPTIPGAMTSSTESILSKLVVSPQTIPEGKTIEHSVASLADISGALSRNSSVQSTRSRPARVPRRPSRRNTSNNPSISPAQAFLGSWTRDSIAAEPVAPPQADEEGQSFGMDPEYVIGRLINTGGFGVIKEARTIYQGQELVRAVKIVRKQHIEGEDRESDKAQQALEHEVSVWRHLDHRHILKLHVTFETDFATFCVMDLNTGGTLFDTLRKARRDAAQNDGRKGLAPALARSYAYQLACALRYLHQDMRVCHRDVKLENCLIDSTNPYDPSIGAGTLRLCDFGLADFLNGDAGMDDFNPAPLSPPGASESSEKESTTHIRASSIIGTLEYASPRGLSVDRKLFETAGDIWAYGVIVYALCTGELPFRHAMPSRTAEMILRADWDLDALKGAAAAGGMEVVELVGGCLERDVDVRITVGEVVAGKWFEGLGEEGGEVRGLW</sequence>
<organism evidence="5 6">
    <name type="scientific">Meristemomyces frigidus</name>
    <dbReference type="NCBI Taxonomy" id="1508187"/>
    <lineage>
        <taxon>Eukaryota</taxon>
        <taxon>Fungi</taxon>
        <taxon>Dikarya</taxon>
        <taxon>Ascomycota</taxon>
        <taxon>Pezizomycotina</taxon>
        <taxon>Dothideomycetes</taxon>
        <taxon>Dothideomycetidae</taxon>
        <taxon>Mycosphaerellales</taxon>
        <taxon>Teratosphaeriaceae</taxon>
        <taxon>Meristemomyces</taxon>
    </lineage>
</organism>
<dbReference type="PANTHER" id="PTHR24346:SF76">
    <property type="entry name" value="NON-SPECIFIC SERINE_THREONINE PROTEIN KINASE"/>
    <property type="match status" value="1"/>
</dbReference>
<dbReference type="InterPro" id="IPR008271">
    <property type="entry name" value="Ser/Thr_kinase_AS"/>
</dbReference>
<evidence type="ECO:0000256" key="3">
    <source>
        <dbReference type="SAM" id="MobiDB-lite"/>
    </source>
</evidence>
<feature type="region of interest" description="Disordered" evidence="3">
    <location>
        <begin position="470"/>
        <end position="505"/>
    </location>
</feature>
<dbReference type="InterPro" id="IPR000719">
    <property type="entry name" value="Prot_kinase_dom"/>
</dbReference>